<evidence type="ECO:0000313" key="8">
    <source>
        <dbReference type="Proteomes" id="UP000018538"/>
    </source>
</evidence>
<dbReference type="Proteomes" id="UP000018538">
    <property type="component" value="Unassembled WGS sequence"/>
</dbReference>
<evidence type="ECO:0000256" key="2">
    <source>
        <dbReference type="ARBA" id="ARBA00022771"/>
    </source>
</evidence>
<dbReference type="SUPFAM" id="SSF118310">
    <property type="entry name" value="AN1-like Zinc finger"/>
    <property type="match status" value="2"/>
</dbReference>
<dbReference type="PROSITE" id="PS51039">
    <property type="entry name" value="ZF_AN1"/>
    <property type="match status" value="1"/>
</dbReference>
<dbReference type="EMBL" id="KI635811">
    <property type="protein sequence ID" value="ETB56944.1"/>
    <property type="molecule type" value="Genomic_DNA"/>
</dbReference>
<keyword evidence="5" id="KW-0812">Transmembrane</keyword>
<dbReference type="Gene3D" id="4.10.1110.10">
    <property type="entry name" value="AN1-like Zinc finger"/>
    <property type="match status" value="2"/>
</dbReference>
<name>V7PBZ7_PLAYE</name>
<accession>V7PBZ7</accession>
<protein>
    <recommendedName>
        <fullName evidence="6">AN1-type domain-containing protein</fullName>
    </recommendedName>
</protein>
<keyword evidence="5" id="KW-0472">Membrane</keyword>
<sequence>MAHFSNFIQKCQFEGCRYHDFLPHKCEYCELMFCELHKKAQDHVCSKLKHSDLKKVILCEYCNAVIPDEEEEIKWHLIHKCTYIKKATKPKICDKEKCKTVLNDINSYFCKQCKKTFCLPHRYDFAHKCISDNKYKKGFFENIFKKEEHKSDKSYKKNNRKMKVKLYSNFNIVFLYQYLENIFISNFLIQLK</sequence>
<feature type="transmembrane region" description="Helical" evidence="5">
    <location>
        <begin position="166"/>
        <end position="189"/>
    </location>
</feature>
<dbReference type="AlphaFoldDB" id="V7PBZ7"/>
<keyword evidence="3" id="KW-0862">Zinc</keyword>
<dbReference type="InterPro" id="IPR000058">
    <property type="entry name" value="Znf_AN1"/>
</dbReference>
<organism evidence="7 8">
    <name type="scientific">Plasmodium yoelii 17X</name>
    <dbReference type="NCBI Taxonomy" id="1323249"/>
    <lineage>
        <taxon>Eukaryota</taxon>
        <taxon>Sar</taxon>
        <taxon>Alveolata</taxon>
        <taxon>Apicomplexa</taxon>
        <taxon>Aconoidasida</taxon>
        <taxon>Haemosporida</taxon>
        <taxon>Plasmodiidae</taxon>
        <taxon>Plasmodium</taxon>
        <taxon>Plasmodium (Vinckeia)</taxon>
    </lineage>
</organism>
<gene>
    <name evidence="7" type="ORF">YYC_05301</name>
</gene>
<dbReference type="PANTHER" id="PTHR14677">
    <property type="entry name" value="ARSENITE INDUCUBLE RNA ASSOCIATED PROTEIN AIP-1-RELATED"/>
    <property type="match status" value="1"/>
</dbReference>
<evidence type="ECO:0000256" key="1">
    <source>
        <dbReference type="ARBA" id="ARBA00022723"/>
    </source>
</evidence>
<dbReference type="Pfam" id="PF01428">
    <property type="entry name" value="zf-AN1"/>
    <property type="match status" value="2"/>
</dbReference>
<keyword evidence="5" id="KW-1133">Transmembrane helix</keyword>
<keyword evidence="2 4" id="KW-0863">Zinc-finger</keyword>
<evidence type="ECO:0000256" key="3">
    <source>
        <dbReference type="ARBA" id="ARBA00022833"/>
    </source>
</evidence>
<evidence type="ECO:0000256" key="4">
    <source>
        <dbReference type="PROSITE-ProRule" id="PRU00449"/>
    </source>
</evidence>
<dbReference type="GO" id="GO:0008270">
    <property type="term" value="F:zinc ion binding"/>
    <property type="evidence" value="ECO:0007669"/>
    <property type="project" value="UniProtKB-KW"/>
</dbReference>
<dbReference type="GO" id="GO:0005737">
    <property type="term" value="C:cytoplasm"/>
    <property type="evidence" value="ECO:0007669"/>
    <property type="project" value="TreeGrafter"/>
</dbReference>
<keyword evidence="1" id="KW-0479">Metal-binding</keyword>
<dbReference type="SMART" id="SM00154">
    <property type="entry name" value="ZnF_AN1"/>
    <property type="match status" value="2"/>
</dbReference>
<dbReference type="OrthoDB" id="431929at2759"/>
<feature type="domain" description="AN1-type" evidence="6">
    <location>
        <begin position="87"/>
        <end position="137"/>
    </location>
</feature>
<keyword evidence="8" id="KW-1185">Reference proteome</keyword>
<proteinExistence type="predicted"/>
<dbReference type="InterPro" id="IPR035896">
    <property type="entry name" value="AN1-like_Znf"/>
</dbReference>
<evidence type="ECO:0000313" key="7">
    <source>
        <dbReference type="EMBL" id="ETB56944.1"/>
    </source>
</evidence>
<dbReference type="PANTHER" id="PTHR14677:SF20">
    <property type="entry name" value="ZINC FINGER AN1-TYPE CONTAINING 2A-RELATED"/>
    <property type="match status" value="1"/>
</dbReference>
<evidence type="ECO:0000256" key="5">
    <source>
        <dbReference type="SAM" id="Phobius"/>
    </source>
</evidence>
<reference evidence="7 8" key="1">
    <citation type="submission" date="2013-11" db="EMBL/GenBank/DDBJ databases">
        <title>The Genome Sequence of Plasmodium yoelii 17X.</title>
        <authorList>
            <consortium name="The Broad Institute Genomics Platform"/>
            <consortium name="The Broad Institute Genome Sequencing Center for Infectious Disease"/>
            <person name="Neafsey D."/>
            <person name="Adams J."/>
            <person name="Walker B."/>
            <person name="Young S.K."/>
            <person name="Zeng Q."/>
            <person name="Gargeya S."/>
            <person name="Fitzgerald M."/>
            <person name="Haas B."/>
            <person name="Abouelleil A."/>
            <person name="Alvarado L."/>
            <person name="Chapman S.B."/>
            <person name="Gainer-Dewar J."/>
            <person name="Goldberg J."/>
            <person name="Griggs A."/>
            <person name="Gujja S."/>
            <person name="Hansen M."/>
            <person name="Howarth C."/>
            <person name="Imamovic A."/>
            <person name="Ireland A."/>
            <person name="Larimer J."/>
            <person name="McCowan C."/>
            <person name="Murphy C."/>
            <person name="Pearson M."/>
            <person name="Poon T.W."/>
            <person name="Priest M."/>
            <person name="Roberts A."/>
            <person name="Saif S."/>
            <person name="Shea T."/>
            <person name="Sykes S."/>
            <person name="Wortman J."/>
            <person name="Nusbaum C."/>
            <person name="Birren B."/>
        </authorList>
    </citation>
    <scope>NUCLEOTIDE SEQUENCE [LARGE SCALE GENOMIC DNA]</scope>
    <source>
        <strain evidence="7 8">17X</strain>
    </source>
</reference>
<evidence type="ECO:0000259" key="6">
    <source>
        <dbReference type="PROSITE" id="PS51039"/>
    </source>
</evidence>